<protein>
    <recommendedName>
        <fullName evidence="12">Oligopeptide transporter</fullName>
    </recommendedName>
</protein>
<keyword evidence="8 9" id="KW-0472">Membrane</keyword>
<accession>A0A7J8ULJ9</accession>
<evidence type="ECO:0000256" key="3">
    <source>
        <dbReference type="ARBA" id="ARBA00022448"/>
    </source>
</evidence>
<evidence type="ECO:0000256" key="6">
    <source>
        <dbReference type="ARBA" id="ARBA00022927"/>
    </source>
</evidence>
<feature type="transmembrane region" description="Helical" evidence="9">
    <location>
        <begin position="114"/>
        <end position="136"/>
    </location>
</feature>
<name>A0A7J8ULJ9_9ROSI</name>
<evidence type="ECO:0000256" key="1">
    <source>
        <dbReference type="ARBA" id="ARBA00004141"/>
    </source>
</evidence>
<dbReference type="GO" id="GO:0035673">
    <property type="term" value="F:oligopeptide transmembrane transporter activity"/>
    <property type="evidence" value="ECO:0007669"/>
    <property type="project" value="InterPro"/>
</dbReference>
<dbReference type="GO" id="GO:0016020">
    <property type="term" value="C:membrane"/>
    <property type="evidence" value="ECO:0007669"/>
    <property type="project" value="UniProtKB-SubCell"/>
</dbReference>
<dbReference type="GO" id="GO:0015031">
    <property type="term" value="P:protein transport"/>
    <property type="evidence" value="ECO:0007669"/>
    <property type="project" value="UniProtKB-KW"/>
</dbReference>
<dbReference type="AlphaFoldDB" id="A0A7J8ULJ9"/>
<sequence>MTPLSYRFDVYKVKNLPIFPGALFKSNGESYDILSIVNPMFHLDEMVYRQNGGVHLSTSDLLQRGSSSQHFGFATLTATIFDERDLWRQTKTAFKGYKKMDIHMKHMKYKFVPTWWFVFILVSNIGLVLFTCQYYNESLQLPWWGVLVACAIAFFFILPIGIIAATINQAPGLNIFTEYVIGYLCPKLLVANSFKVYGYIIMTQALTFVSDFKIGHYMKIPPQSMFMAQVSDGNTCGSFGVHHNCMVAHGKIPHVCDTSLLLPDSPWTCPMGRVFFDVSVIWGFVGPRRIFGTKGEYSNVDWFFLSGAVAPLLVWLAHNAYPNKQWIHLIHMPVLLGSTAMMPPATTVNFRSRFIISFVSGYIIFKYRLDW</sequence>
<dbReference type="EMBL" id="JABFAB010000006">
    <property type="protein sequence ID" value="MBA0651331.1"/>
    <property type="molecule type" value="Genomic_DNA"/>
</dbReference>
<dbReference type="NCBIfam" id="TIGR00728">
    <property type="entry name" value="OPT_sfam"/>
    <property type="match status" value="1"/>
</dbReference>
<evidence type="ECO:0000256" key="9">
    <source>
        <dbReference type="SAM" id="Phobius"/>
    </source>
</evidence>
<dbReference type="PANTHER" id="PTHR22601">
    <property type="entry name" value="ISP4 LIKE PROTEIN"/>
    <property type="match status" value="1"/>
</dbReference>
<comment type="similarity">
    <text evidence="2">Belongs to the oligopeptide OPT transporter (TC 2.A.67.1) family.</text>
</comment>
<evidence type="ECO:0000313" key="10">
    <source>
        <dbReference type="EMBL" id="MBA0651331.1"/>
    </source>
</evidence>
<evidence type="ECO:0000313" key="11">
    <source>
        <dbReference type="Proteomes" id="UP000593573"/>
    </source>
</evidence>
<keyword evidence="3" id="KW-0813">Transport</keyword>
<dbReference type="OrthoDB" id="9986677at2759"/>
<evidence type="ECO:0000256" key="4">
    <source>
        <dbReference type="ARBA" id="ARBA00022692"/>
    </source>
</evidence>
<comment type="caution">
    <text evidence="10">The sequence shown here is derived from an EMBL/GenBank/DDBJ whole genome shotgun (WGS) entry which is preliminary data.</text>
</comment>
<evidence type="ECO:0000256" key="2">
    <source>
        <dbReference type="ARBA" id="ARBA00005484"/>
    </source>
</evidence>
<dbReference type="Pfam" id="PF03169">
    <property type="entry name" value="OPT"/>
    <property type="match status" value="1"/>
</dbReference>
<evidence type="ECO:0008006" key="12">
    <source>
        <dbReference type="Google" id="ProtNLM"/>
    </source>
</evidence>
<keyword evidence="6" id="KW-0653">Protein transport</keyword>
<evidence type="ECO:0000256" key="8">
    <source>
        <dbReference type="ARBA" id="ARBA00023136"/>
    </source>
</evidence>
<reference evidence="10 11" key="1">
    <citation type="journal article" date="2019" name="Genome Biol. Evol.">
        <title>Insights into the evolution of the New World diploid cottons (Gossypium, subgenus Houzingenia) based on genome sequencing.</title>
        <authorList>
            <person name="Grover C.E."/>
            <person name="Arick M.A. 2nd"/>
            <person name="Thrash A."/>
            <person name="Conover J.L."/>
            <person name="Sanders W.S."/>
            <person name="Peterson D.G."/>
            <person name="Frelichowski J.E."/>
            <person name="Scheffler J.A."/>
            <person name="Scheffler B.E."/>
            <person name="Wendel J.F."/>
        </authorList>
    </citation>
    <scope>NUCLEOTIDE SEQUENCE [LARGE SCALE GENOMIC DNA]</scope>
    <source>
        <strain evidence="10">57</strain>
        <tissue evidence="10">Leaf</tissue>
    </source>
</reference>
<proteinExistence type="inferred from homology"/>
<keyword evidence="5" id="KW-0571">Peptide transport</keyword>
<keyword evidence="11" id="KW-1185">Reference proteome</keyword>
<organism evidence="10 11">
    <name type="scientific">Gossypium klotzschianum</name>
    <dbReference type="NCBI Taxonomy" id="34286"/>
    <lineage>
        <taxon>Eukaryota</taxon>
        <taxon>Viridiplantae</taxon>
        <taxon>Streptophyta</taxon>
        <taxon>Embryophyta</taxon>
        <taxon>Tracheophyta</taxon>
        <taxon>Spermatophyta</taxon>
        <taxon>Magnoliopsida</taxon>
        <taxon>eudicotyledons</taxon>
        <taxon>Gunneridae</taxon>
        <taxon>Pentapetalae</taxon>
        <taxon>rosids</taxon>
        <taxon>malvids</taxon>
        <taxon>Malvales</taxon>
        <taxon>Malvaceae</taxon>
        <taxon>Malvoideae</taxon>
        <taxon>Gossypium</taxon>
    </lineage>
</organism>
<comment type="subcellular location">
    <subcellularLocation>
        <location evidence="1">Membrane</location>
        <topology evidence="1">Multi-pass membrane protein</topology>
    </subcellularLocation>
</comment>
<dbReference type="InterPro" id="IPR004813">
    <property type="entry name" value="OPT"/>
</dbReference>
<dbReference type="Proteomes" id="UP000593573">
    <property type="component" value="Unassembled WGS sequence"/>
</dbReference>
<evidence type="ECO:0000256" key="5">
    <source>
        <dbReference type="ARBA" id="ARBA00022856"/>
    </source>
</evidence>
<gene>
    <name evidence="10" type="ORF">Goklo_018666</name>
</gene>
<keyword evidence="4 9" id="KW-0812">Transmembrane</keyword>
<evidence type="ECO:0000256" key="7">
    <source>
        <dbReference type="ARBA" id="ARBA00022989"/>
    </source>
</evidence>
<dbReference type="InterPro" id="IPR004648">
    <property type="entry name" value="Oligpept_transpt"/>
</dbReference>
<keyword evidence="7 9" id="KW-1133">Transmembrane helix</keyword>
<feature type="transmembrane region" description="Helical" evidence="9">
    <location>
        <begin position="142"/>
        <end position="167"/>
    </location>
</feature>